<dbReference type="PaxDb" id="537011-PREVCOP_03935"/>
<proteinExistence type="predicted"/>
<sequence length="50" mass="5802">MLGVESYSPGFLAKSKGKIAQNEQRTRKTEENEQKSEVFPPFFSLIRFFC</sequence>
<organism evidence="2 3">
    <name type="scientific">Segatella copri DSM 18205</name>
    <dbReference type="NCBI Taxonomy" id="537011"/>
    <lineage>
        <taxon>Bacteria</taxon>
        <taxon>Pseudomonadati</taxon>
        <taxon>Bacteroidota</taxon>
        <taxon>Bacteroidia</taxon>
        <taxon>Bacteroidales</taxon>
        <taxon>Prevotellaceae</taxon>
        <taxon>Segatella</taxon>
    </lineage>
</organism>
<accession>D1P9P4</accession>
<evidence type="ECO:0000256" key="1">
    <source>
        <dbReference type="SAM" id="MobiDB-lite"/>
    </source>
</evidence>
<comment type="caution">
    <text evidence="2">The sequence shown here is derived from an EMBL/GenBank/DDBJ whole genome shotgun (WGS) entry which is preliminary data.</text>
</comment>
<protein>
    <submittedName>
        <fullName evidence="2">Uncharacterized protein</fullName>
    </submittedName>
</protein>
<feature type="region of interest" description="Disordered" evidence="1">
    <location>
        <begin position="15"/>
        <end position="35"/>
    </location>
</feature>
<feature type="compositionally biased region" description="Basic and acidic residues" evidence="1">
    <location>
        <begin position="24"/>
        <end position="35"/>
    </location>
</feature>
<name>D1P9P4_9BACT</name>
<dbReference type="STRING" id="537011.PREVCOP_03935"/>
<evidence type="ECO:0000313" key="3">
    <source>
        <dbReference type="Proteomes" id="UP000004477"/>
    </source>
</evidence>
<dbReference type="AlphaFoldDB" id="D1P9P4"/>
<keyword evidence="3" id="KW-1185">Reference proteome</keyword>
<gene>
    <name evidence="2" type="ORF">PREVCOP_03935</name>
</gene>
<dbReference type="EMBL" id="ACBX02000005">
    <property type="protein sequence ID" value="EFB36557.1"/>
    <property type="molecule type" value="Genomic_DNA"/>
</dbReference>
<dbReference type="HOGENOM" id="CLU_3121144_0_0_10"/>
<reference evidence="2" key="1">
    <citation type="submission" date="2009-11" db="EMBL/GenBank/DDBJ databases">
        <authorList>
            <person name="Weinstock G."/>
            <person name="Sodergren E."/>
            <person name="Clifton S."/>
            <person name="Fulton L."/>
            <person name="Fulton B."/>
            <person name="Courtney L."/>
            <person name="Fronick C."/>
            <person name="Harrison M."/>
            <person name="Strong C."/>
            <person name="Farmer C."/>
            <person name="Delahaunty K."/>
            <person name="Markovic C."/>
            <person name="Hall O."/>
            <person name="Minx P."/>
            <person name="Tomlinson C."/>
            <person name="Mitreva M."/>
            <person name="Nelson J."/>
            <person name="Hou S."/>
            <person name="Wollam A."/>
            <person name="Pepin K.H."/>
            <person name="Johnson M."/>
            <person name="Bhonagiri V."/>
            <person name="Nash W.E."/>
            <person name="Warren W."/>
            <person name="Chinwalla A."/>
            <person name="Mardis E.R."/>
            <person name="Wilson R.K."/>
        </authorList>
    </citation>
    <scope>NUCLEOTIDE SEQUENCE [LARGE SCALE GENOMIC DNA]</scope>
    <source>
        <strain evidence="2">DSM 18205</strain>
    </source>
</reference>
<dbReference type="Proteomes" id="UP000004477">
    <property type="component" value="Unassembled WGS sequence"/>
</dbReference>
<evidence type="ECO:0000313" key="2">
    <source>
        <dbReference type="EMBL" id="EFB36557.1"/>
    </source>
</evidence>